<reference evidence="2 3" key="1">
    <citation type="journal article" date="2020" name="Nat. Food">
        <title>A phased Vanilla planifolia genome enables genetic improvement of flavour and production.</title>
        <authorList>
            <person name="Hasing T."/>
            <person name="Tang H."/>
            <person name="Brym M."/>
            <person name="Khazi F."/>
            <person name="Huang T."/>
            <person name="Chambers A.H."/>
        </authorList>
    </citation>
    <scope>NUCLEOTIDE SEQUENCE [LARGE SCALE GENOMIC DNA]</scope>
    <source>
        <tissue evidence="2">Leaf</tissue>
    </source>
</reference>
<proteinExistence type="predicted"/>
<sequence length="213" mass="24378">MSLHEMHVGVISVKQQAKLHAMMPSFFIDNLTIHLIFFNGQITFFGKVILCGLCLLEKSKGHKSLIKRASSPIPLVLVGHDGEVRGAFGHGDQDCGSLPLPLPPDGTAVLPPASSLCRRCFGGRQARRNLRRQHKSAPVTRRRRRLFFPLLFKDTSIGGLQHWQSIFYILYFEKKCATVETMSKKMKHSFKMVRFFFKIKYFLISYVFIFMLT</sequence>
<dbReference type="EMBL" id="JADCNL010000006">
    <property type="protein sequence ID" value="KAG0477302.1"/>
    <property type="molecule type" value="Genomic_DNA"/>
</dbReference>
<evidence type="ECO:0000313" key="3">
    <source>
        <dbReference type="Proteomes" id="UP000636800"/>
    </source>
</evidence>
<name>A0A835QZ36_VANPL</name>
<accession>A0A835QZ36</accession>
<comment type="caution">
    <text evidence="2">The sequence shown here is derived from an EMBL/GenBank/DDBJ whole genome shotgun (WGS) entry which is preliminary data.</text>
</comment>
<evidence type="ECO:0000256" key="1">
    <source>
        <dbReference type="SAM" id="Phobius"/>
    </source>
</evidence>
<gene>
    <name evidence="2" type="ORF">HPP92_014143</name>
</gene>
<keyword evidence="1" id="KW-0812">Transmembrane</keyword>
<keyword evidence="3" id="KW-1185">Reference proteome</keyword>
<organism evidence="2 3">
    <name type="scientific">Vanilla planifolia</name>
    <name type="common">Vanilla</name>
    <dbReference type="NCBI Taxonomy" id="51239"/>
    <lineage>
        <taxon>Eukaryota</taxon>
        <taxon>Viridiplantae</taxon>
        <taxon>Streptophyta</taxon>
        <taxon>Embryophyta</taxon>
        <taxon>Tracheophyta</taxon>
        <taxon>Spermatophyta</taxon>
        <taxon>Magnoliopsida</taxon>
        <taxon>Liliopsida</taxon>
        <taxon>Asparagales</taxon>
        <taxon>Orchidaceae</taxon>
        <taxon>Vanilloideae</taxon>
        <taxon>Vanilleae</taxon>
        <taxon>Vanilla</taxon>
    </lineage>
</organism>
<protein>
    <submittedName>
        <fullName evidence="2">Uncharacterized protein</fullName>
    </submittedName>
</protein>
<feature type="transmembrane region" description="Helical" evidence="1">
    <location>
        <begin position="31"/>
        <end position="56"/>
    </location>
</feature>
<dbReference type="OrthoDB" id="191601at2759"/>
<keyword evidence="1" id="KW-0472">Membrane</keyword>
<keyword evidence="1" id="KW-1133">Transmembrane helix</keyword>
<feature type="transmembrane region" description="Helical" evidence="1">
    <location>
        <begin position="192"/>
        <end position="212"/>
    </location>
</feature>
<evidence type="ECO:0000313" key="2">
    <source>
        <dbReference type="EMBL" id="KAG0477302.1"/>
    </source>
</evidence>
<dbReference type="Proteomes" id="UP000636800">
    <property type="component" value="Chromosome 6"/>
</dbReference>
<dbReference type="AlphaFoldDB" id="A0A835QZ36"/>